<feature type="domain" description="ABC transmembrane type-1" evidence="4">
    <location>
        <begin position="26"/>
        <end position="79"/>
    </location>
</feature>
<proteinExistence type="predicted"/>
<dbReference type="Proteomes" id="UP000091820">
    <property type="component" value="Unassembled WGS sequence"/>
</dbReference>
<evidence type="ECO:0000256" key="2">
    <source>
        <dbReference type="ARBA" id="ARBA00022989"/>
    </source>
</evidence>
<dbReference type="PROSITE" id="PS50929">
    <property type="entry name" value="ABC_TM1F"/>
    <property type="match status" value="1"/>
</dbReference>
<dbReference type="Gene3D" id="1.20.1560.10">
    <property type="entry name" value="ABC transporter type 1, transmembrane domain"/>
    <property type="match status" value="1"/>
</dbReference>
<evidence type="ECO:0000313" key="6">
    <source>
        <dbReference type="Proteomes" id="UP000091820"/>
    </source>
</evidence>
<dbReference type="GO" id="GO:0005524">
    <property type="term" value="F:ATP binding"/>
    <property type="evidence" value="ECO:0007669"/>
    <property type="project" value="InterPro"/>
</dbReference>
<keyword evidence="2" id="KW-1133">Transmembrane helix</keyword>
<dbReference type="AlphaFoldDB" id="A0A1A9WND2"/>
<accession>A0A1A9WND2</accession>
<sequence>MEFIYLFLPKFAVKLTLYGTVNYRNIFNYAAQDQILRLRGKFLRSVPHQDMSWFDFNQSGEVASHMNEDLTKMGDGLGEKNIKKLKIANEFLSKVEEHVENLSLDKNLIFYQREMTGEGKAISGFGVGEGEVNGRVVYQDNFSS</sequence>
<reference evidence="6" key="1">
    <citation type="submission" date="2014-03" db="EMBL/GenBank/DDBJ databases">
        <authorList>
            <person name="Aksoy S."/>
            <person name="Warren W."/>
            <person name="Wilson R.K."/>
        </authorList>
    </citation>
    <scope>NUCLEOTIDE SEQUENCE [LARGE SCALE GENOMIC DNA]</scope>
    <source>
        <strain evidence="6">IAEA</strain>
    </source>
</reference>
<name>A0A1A9WND2_9MUSC</name>
<keyword evidence="6" id="KW-1185">Reference proteome</keyword>
<keyword evidence="1" id="KW-0812">Transmembrane</keyword>
<dbReference type="VEuPathDB" id="VectorBase:GBRI025974"/>
<dbReference type="STRING" id="37001.A0A1A9WND2"/>
<dbReference type="InterPro" id="IPR011527">
    <property type="entry name" value="ABC1_TM_dom"/>
</dbReference>
<dbReference type="InterPro" id="IPR036640">
    <property type="entry name" value="ABC1_TM_sf"/>
</dbReference>
<evidence type="ECO:0000313" key="5">
    <source>
        <dbReference type="EnsemblMetazoa" id="GBRI025974-PA"/>
    </source>
</evidence>
<dbReference type="GO" id="GO:0016020">
    <property type="term" value="C:membrane"/>
    <property type="evidence" value="ECO:0007669"/>
    <property type="project" value="InterPro"/>
</dbReference>
<protein>
    <recommendedName>
        <fullName evidence="4">ABC transmembrane type-1 domain-containing protein</fullName>
    </recommendedName>
</protein>
<dbReference type="SUPFAM" id="SSF90123">
    <property type="entry name" value="ABC transporter transmembrane region"/>
    <property type="match status" value="1"/>
</dbReference>
<evidence type="ECO:0000256" key="1">
    <source>
        <dbReference type="ARBA" id="ARBA00022692"/>
    </source>
</evidence>
<organism evidence="5 6">
    <name type="scientific">Glossina brevipalpis</name>
    <dbReference type="NCBI Taxonomy" id="37001"/>
    <lineage>
        <taxon>Eukaryota</taxon>
        <taxon>Metazoa</taxon>
        <taxon>Ecdysozoa</taxon>
        <taxon>Arthropoda</taxon>
        <taxon>Hexapoda</taxon>
        <taxon>Insecta</taxon>
        <taxon>Pterygota</taxon>
        <taxon>Neoptera</taxon>
        <taxon>Endopterygota</taxon>
        <taxon>Diptera</taxon>
        <taxon>Brachycera</taxon>
        <taxon>Muscomorpha</taxon>
        <taxon>Hippoboscoidea</taxon>
        <taxon>Glossinidae</taxon>
        <taxon>Glossina</taxon>
    </lineage>
</organism>
<evidence type="ECO:0000259" key="4">
    <source>
        <dbReference type="PROSITE" id="PS50929"/>
    </source>
</evidence>
<dbReference type="Pfam" id="PF00664">
    <property type="entry name" value="ABC_membrane"/>
    <property type="match status" value="1"/>
</dbReference>
<reference evidence="5" key="2">
    <citation type="submission" date="2020-05" db="UniProtKB">
        <authorList>
            <consortium name="EnsemblMetazoa"/>
        </authorList>
    </citation>
    <scope>IDENTIFICATION</scope>
    <source>
        <strain evidence="5">IAEA</strain>
    </source>
</reference>
<evidence type="ECO:0000256" key="3">
    <source>
        <dbReference type="ARBA" id="ARBA00023136"/>
    </source>
</evidence>
<dbReference type="EnsemblMetazoa" id="GBRI025974-RA">
    <property type="protein sequence ID" value="GBRI025974-PA"/>
    <property type="gene ID" value="GBRI025974"/>
</dbReference>
<keyword evidence="3" id="KW-0472">Membrane</keyword>
<dbReference type="GO" id="GO:0140359">
    <property type="term" value="F:ABC-type transporter activity"/>
    <property type="evidence" value="ECO:0007669"/>
    <property type="project" value="InterPro"/>
</dbReference>